<dbReference type="AlphaFoldDB" id="A0A0H4PII1"/>
<evidence type="ECO:0000313" key="2">
    <source>
        <dbReference type="Proteomes" id="UP000036520"/>
    </source>
</evidence>
<name>A0A0H4PII1_9BACT</name>
<organism evidence="1 2">
    <name type="scientific">Cyclobacterium amurskyense</name>
    <dbReference type="NCBI Taxonomy" id="320787"/>
    <lineage>
        <taxon>Bacteria</taxon>
        <taxon>Pseudomonadati</taxon>
        <taxon>Bacteroidota</taxon>
        <taxon>Cytophagia</taxon>
        <taxon>Cytophagales</taxon>
        <taxon>Cyclobacteriaceae</taxon>
        <taxon>Cyclobacterium</taxon>
    </lineage>
</organism>
<dbReference type="STRING" id="320787.CA2015_3338"/>
<dbReference type="RefSeq" id="WP_048642917.1">
    <property type="nucleotide sequence ID" value="NZ_CP012040.1"/>
</dbReference>
<accession>A0A0H4PII1</accession>
<sequence length="77" mass="9114">MGTIELKSNLHKIIDSIEDEQLLRAISRFLEKRKNAEDGLLWKELTDEQKKEVLQAYEESEDKANLINDKDIWNEIK</sequence>
<evidence type="ECO:0000313" key="1">
    <source>
        <dbReference type="EMBL" id="AKP52728.1"/>
    </source>
</evidence>
<dbReference type="Proteomes" id="UP000036520">
    <property type="component" value="Chromosome"/>
</dbReference>
<protein>
    <submittedName>
        <fullName evidence="1">Uncharacterized protein</fullName>
    </submittedName>
</protein>
<proteinExistence type="predicted"/>
<dbReference type="KEGG" id="camu:CA2015_3338"/>
<dbReference type="OrthoDB" id="1123256at2"/>
<dbReference type="EMBL" id="CP012040">
    <property type="protein sequence ID" value="AKP52728.1"/>
    <property type="molecule type" value="Genomic_DNA"/>
</dbReference>
<reference evidence="1 2" key="1">
    <citation type="submission" date="2015-07" db="EMBL/GenBank/DDBJ databases">
        <authorList>
            <person name="Kim K.M."/>
        </authorList>
    </citation>
    <scope>NUCLEOTIDE SEQUENCE [LARGE SCALE GENOMIC DNA]</scope>
    <source>
        <strain evidence="1 2">KCTC 12363</strain>
    </source>
</reference>
<keyword evidence="2" id="KW-1185">Reference proteome</keyword>
<gene>
    <name evidence="1" type="ORF">CA2015_3338</name>
</gene>